<proteinExistence type="inferred from homology"/>
<evidence type="ECO:0000313" key="3">
    <source>
        <dbReference type="EMBL" id="CAK0807107.1"/>
    </source>
</evidence>
<accession>A0ABN9QMM9</accession>
<dbReference type="PANTHER" id="PTHR23248:SF9">
    <property type="entry name" value="PHOSPHOLIPID SCRAMBLASE"/>
    <property type="match status" value="1"/>
</dbReference>
<reference evidence="3" key="1">
    <citation type="submission" date="2023-10" db="EMBL/GenBank/DDBJ databases">
        <authorList>
            <person name="Chen Y."/>
            <person name="Shah S."/>
            <person name="Dougan E. K."/>
            <person name="Thang M."/>
            <person name="Chan C."/>
        </authorList>
    </citation>
    <scope>NUCLEOTIDE SEQUENCE [LARGE SCALE GENOMIC DNA]</scope>
</reference>
<organism evidence="3 4">
    <name type="scientific">Prorocentrum cordatum</name>
    <dbReference type="NCBI Taxonomy" id="2364126"/>
    <lineage>
        <taxon>Eukaryota</taxon>
        <taxon>Sar</taxon>
        <taxon>Alveolata</taxon>
        <taxon>Dinophyceae</taxon>
        <taxon>Prorocentrales</taxon>
        <taxon>Prorocentraceae</taxon>
        <taxon>Prorocentrum</taxon>
    </lineage>
</organism>
<dbReference type="EMBL" id="CAUYUJ010003848">
    <property type="protein sequence ID" value="CAK0807107.1"/>
    <property type="molecule type" value="Genomic_DNA"/>
</dbReference>
<sequence>MNVLETAVGLLGELTGTDVQLEMANKYVVKTMQGHNLFFAVDQTDFCNRQCGGDCRGIDVDVVSLGQDPKLSQQAEGQFDWSFNPFGSVDLSNSQKFFHLHKDCQFTCCCFNRPVIDVVNSATGQTLGSITDPWACCDMTFNLLDANGQPTLTAKGGCCQLGLICPCPCGPCSEVHFTVNDASTGAEVASMKKVVPGFLKFMVADNISNYEIEFGRIMNPEWKAMLIALGLFLDFRYFNERSDKNDHSEDGVAGGVLAAGLAGGLVGGLEGLAGGDGGGFGEFGGFGGDGDE</sequence>
<protein>
    <recommendedName>
        <fullName evidence="2">Phospholipid scramblase</fullName>
    </recommendedName>
</protein>
<dbReference type="InterPro" id="IPR005552">
    <property type="entry name" value="Scramblase"/>
</dbReference>
<dbReference type="PANTHER" id="PTHR23248">
    <property type="entry name" value="PHOSPHOLIPID SCRAMBLASE-RELATED"/>
    <property type="match status" value="1"/>
</dbReference>
<name>A0ABN9QMM9_9DINO</name>
<comment type="similarity">
    <text evidence="1 2">Belongs to the phospholipid scramblase family.</text>
</comment>
<evidence type="ECO:0000256" key="1">
    <source>
        <dbReference type="ARBA" id="ARBA00005350"/>
    </source>
</evidence>
<dbReference type="Proteomes" id="UP001189429">
    <property type="component" value="Unassembled WGS sequence"/>
</dbReference>
<dbReference type="Pfam" id="PF03803">
    <property type="entry name" value="Scramblase"/>
    <property type="match status" value="1"/>
</dbReference>
<comment type="caution">
    <text evidence="3">The sequence shown here is derived from an EMBL/GenBank/DDBJ whole genome shotgun (WGS) entry which is preliminary data.</text>
</comment>
<evidence type="ECO:0000256" key="2">
    <source>
        <dbReference type="RuleBase" id="RU363116"/>
    </source>
</evidence>
<evidence type="ECO:0000313" key="4">
    <source>
        <dbReference type="Proteomes" id="UP001189429"/>
    </source>
</evidence>
<gene>
    <name evidence="3" type="ORF">PCOR1329_LOCUS13087</name>
</gene>
<keyword evidence="4" id="KW-1185">Reference proteome</keyword>